<feature type="domain" description="Major facilitator superfamily (MFS) profile" evidence="7">
    <location>
        <begin position="240"/>
        <end position="440"/>
    </location>
</feature>
<evidence type="ECO:0000313" key="9">
    <source>
        <dbReference type="Proteomes" id="UP000005707"/>
    </source>
</evidence>
<keyword evidence="9" id="KW-1185">Reference proteome</keyword>
<feature type="transmembrane region" description="Helical" evidence="6">
    <location>
        <begin position="151"/>
        <end position="172"/>
    </location>
</feature>
<evidence type="ECO:0000259" key="7">
    <source>
        <dbReference type="PROSITE" id="PS50850"/>
    </source>
</evidence>
<feature type="transmembrane region" description="Helical" evidence="6">
    <location>
        <begin position="16"/>
        <end position="39"/>
    </location>
</feature>
<proteinExistence type="predicted"/>
<keyword evidence="3 6" id="KW-0812">Transmembrane</keyword>
<feature type="transmembrane region" description="Helical" evidence="6">
    <location>
        <begin position="51"/>
        <end position="75"/>
    </location>
</feature>
<evidence type="ECO:0000256" key="5">
    <source>
        <dbReference type="ARBA" id="ARBA00023136"/>
    </source>
</evidence>
<dbReference type="GO" id="GO:0005886">
    <property type="term" value="C:plasma membrane"/>
    <property type="evidence" value="ECO:0007669"/>
    <property type="project" value="UniProtKB-SubCell"/>
</dbReference>
<dbReference type="InterPro" id="IPR050495">
    <property type="entry name" value="ATG22/LtaA_families"/>
</dbReference>
<dbReference type="PANTHER" id="PTHR23519">
    <property type="entry name" value="AUTOPHAGY-RELATED PROTEIN 22"/>
    <property type="match status" value="1"/>
</dbReference>
<sequence>MFKRLLKNFNETERSWIMYDVANSAYTLTFVTVFFPIMFKQVALESGVESASATVILLKATFWYALIVAILSPLLGNLADYKGHKKLFFKLFLFTGLIFGVLLSLPMIPWQVYLGIYIIATVGYSGANIFYDSFLTDVTDDEHYDVVSANGFAWGYIGSTIPFILGLLVFAAQKFGVIDMQAKYAIAIAFFISIIWWGFYSLPIIKNVDQRHYIEKPKKWFIIGFINVFKTIVSLFKDPKVLVFLFGYFLYIDAVGTIIKSAVNIGHELGVTDDITLVIIVLLVQFIAFPCALIFGKLAKKIGDVTMLSVGIIIYIIICTFGFFIDSRTDLMIFAGLVGTAQGGVQAVSRSYFGKLIPKERSGDYFGFFNIFGKFAAILGPIIMAYTIDYYSFNRGMDSSESVKYGILALVPLLVIGLILLLISSKIKSRKENLKDLDLL</sequence>
<dbReference type="EMBL" id="AFNU02000004">
    <property type="protein sequence ID" value="ERJ12427.1"/>
    <property type="molecule type" value="Genomic_DNA"/>
</dbReference>
<dbReference type="GO" id="GO:0022857">
    <property type="term" value="F:transmembrane transporter activity"/>
    <property type="evidence" value="ECO:0007669"/>
    <property type="project" value="InterPro"/>
</dbReference>
<dbReference type="PROSITE" id="PS50850">
    <property type="entry name" value="MFS"/>
    <property type="match status" value="1"/>
</dbReference>
<reference evidence="8 9" key="2">
    <citation type="journal article" date="2013" name="PLoS ONE">
        <title>INDIGO - INtegrated Data Warehouse of MIcrobial GenOmes with Examples from the Red Sea Extremophiles.</title>
        <authorList>
            <person name="Alam I."/>
            <person name="Antunes A."/>
            <person name="Kamau A.A."/>
            <person name="Ba Alawi W."/>
            <person name="Kalkatawi M."/>
            <person name="Stingl U."/>
            <person name="Bajic V.B."/>
        </authorList>
    </citation>
    <scope>NUCLEOTIDE SEQUENCE [LARGE SCALE GENOMIC DNA]</scope>
    <source>
        <strain evidence="8 9">SSD-17B</strain>
    </source>
</reference>
<dbReference type="InterPro" id="IPR020846">
    <property type="entry name" value="MFS_dom"/>
</dbReference>
<evidence type="ECO:0000313" key="8">
    <source>
        <dbReference type="EMBL" id="ERJ12427.1"/>
    </source>
</evidence>
<dbReference type="Gene3D" id="1.20.1250.20">
    <property type="entry name" value="MFS general substrate transporter like domains"/>
    <property type="match status" value="1"/>
</dbReference>
<feature type="transmembrane region" description="Helical" evidence="6">
    <location>
        <begin position="307"/>
        <end position="325"/>
    </location>
</feature>
<dbReference type="AlphaFoldDB" id="U2DVN3"/>
<dbReference type="eggNOG" id="COG2270">
    <property type="taxonomic scope" value="Bacteria"/>
</dbReference>
<dbReference type="PANTHER" id="PTHR23519:SF1">
    <property type="entry name" value="AUTOPHAGY-RELATED PROTEIN 22"/>
    <property type="match status" value="1"/>
</dbReference>
<name>U2DVN3_9MOLU</name>
<comment type="subcellular location">
    <subcellularLocation>
        <location evidence="1">Cell membrane</location>
        <topology evidence="1">Multi-pass membrane protein</topology>
    </subcellularLocation>
</comment>
<feature type="transmembrane region" description="Helical" evidence="6">
    <location>
        <begin position="405"/>
        <end position="423"/>
    </location>
</feature>
<feature type="transmembrane region" description="Helical" evidence="6">
    <location>
        <begin position="275"/>
        <end position="295"/>
    </location>
</feature>
<evidence type="ECO:0000256" key="6">
    <source>
        <dbReference type="SAM" id="Phobius"/>
    </source>
</evidence>
<reference evidence="8 9" key="1">
    <citation type="journal article" date="2011" name="J. Bacteriol.">
        <title>Genome sequence of Haloplasma contractile, an unusual contractile bacterium from a deep-sea anoxic brine lake.</title>
        <authorList>
            <person name="Antunes A."/>
            <person name="Alam I."/>
            <person name="El Dorry H."/>
            <person name="Siam R."/>
            <person name="Robertson A."/>
            <person name="Bajic V.B."/>
            <person name="Stingl U."/>
        </authorList>
    </citation>
    <scope>NUCLEOTIDE SEQUENCE [LARGE SCALE GENOMIC DNA]</scope>
    <source>
        <strain evidence="8 9">SSD-17B</strain>
    </source>
</reference>
<evidence type="ECO:0000256" key="4">
    <source>
        <dbReference type="ARBA" id="ARBA00022989"/>
    </source>
</evidence>
<gene>
    <name evidence="8" type="ORF">HLPCO_001413</name>
</gene>
<protein>
    <submittedName>
        <fullName evidence="8">Membrane protein putative</fullName>
    </submittedName>
</protein>
<feature type="transmembrane region" description="Helical" evidence="6">
    <location>
        <begin position="365"/>
        <end position="385"/>
    </location>
</feature>
<comment type="caution">
    <text evidence="8">The sequence shown here is derived from an EMBL/GenBank/DDBJ whole genome shotgun (WGS) entry which is preliminary data.</text>
</comment>
<feature type="transmembrane region" description="Helical" evidence="6">
    <location>
        <begin position="112"/>
        <end position="131"/>
    </location>
</feature>
<dbReference type="InterPro" id="IPR024671">
    <property type="entry name" value="Atg22-like"/>
</dbReference>
<organism evidence="8 9">
    <name type="scientific">Haloplasma contractile SSD-17B</name>
    <dbReference type="NCBI Taxonomy" id="1033810"/>
    <lineage>
        <taxon>Bacteria</taxon>
        <taxon>Bacillati</taxon>
        <taxon>Mycoplasmatota</taxon>
        <taxon>Mollicutes</taxon>
        <taxon>Haloplasmatales</taxon>
        <taxon>Haloplasmataceae</taxon>
        <taxon>Haloplasma</taxon>
    </lineage>
</organism>
<dbReference type="SUPFAM" id="SSF103473">
    <property type="entry name" value="MFS general substrate transporter"/>
    <property type="match status" value="1"/>
</dbReference>
<accession>U2DVN3</accession>
<feature type="transmembrane region" description="Helical" evidence="6">
    <location>
        <begin position="87"/>
        <end position="105"/>
    </location>
</feature>
<evidence type="ECO:0000256" key="3">
    <source>
        <dbReference type="ARBA" id="ARBA00022692"/>
    </source>
</evidence>
<keyword evidence="4 6" id="KW-1133">Transmembrane helix</keyword>
<keyword evidence="2" id="KW-0813">Transport</keyword>
<feature type="transmembrane region" description="Helical" evidence="6">
    <location>
        <begin position="184"/>
        <end position="200"/>
    </location>
</feature>
<evidence type="ECO:0000256" key="2">
    <source>
        <dbReference type="ARBA" id="ARBA00022448"/>
    </source>
</evidence>
<keyword evidence="5 6" id="KW-0472">Membrane</keyword>
<dbReference type="Proteomes" id="UP000005707">
    <property type="component" value="Unassembled WGS sequence"/>
</dbReference>
<dbReference type="STRING" id="1033810.HLPCO_001413"/>
<feature type="transmembrane region" description="Helical" evidence="6">
    <location>
        <begin position="331"/>
        <end position="353"/>
    </location>
</feature>
<dbReference type="FunCoup" id="U2DVN3">
    <property type="interactions" value="40"/>
</dbReference>
<dbReference type="Pfam" id="PF11700">
    <property type="entry name" value="ATG22"/>
    <property type="match status" value="2"/>
</dbReference>
<dbReference type="InParanoid" id="U2DVN3"/>
<feature type="transmembrane region" description="Helical" evidence="6">
    <location>
        <begin position="243"/>
        <end position="263"/>
    </location>
</feature>
<evidence type="ECO:0000256" key="1">
    <source>
        <dbReference type="ARBA" id="ARBA00004651"/>
    </source>
</evidence>
<dbReference type="InterPro" id="IPR036259">
    <property type="entry name" value="MFS_trans_sf"/>
</dbReference>